<dbReference type="RefSeq" id="WP_289964002.1">
    <property type="nucleotide sequence ID" value="NZ_JAUEOZ010000003.1"/>
</dbReference>
<dbReference type="Gene3D" id="3.40.1350.10">
    <property type="match status" value="1"/>
</dbReference>
<evidence type="ECO:0000313" key="1">
    <source>
        <dbReference type="EMBL" id="MDN2483844.1"/>
    </source>
</evidence>
<evidence type="ECO:0008006" key="3">
    <source>
        <dbReference type="Google" id="ProtNLM"/>
    </source>
</evidence>
<dbReference type="InterPro" id="IPR011856">
    <property type="entry name" value="tRNA_endonuc-like_dom_sf"/>
</dbReference>
<organism evidence="1 2">
    <name type="scientific">Vibrio agarivorans</name>
    <dbReference type="NCBI Taxonomy" id="153622"/>
    <lineage>
        <taxon>Bacteria</taxon>
        <taxon>Pseudomonadati</taxon>
        <taxon>Pseudomonadota</taxon>
        <taxon>Gammaproteobacteria</taxon>
        <taxon>Vibrionales</taxon>
        <taxon>Vibrionaceae</taxon>
        <taxon>Vibrio</taxon>
    </lineage>
</organism>
<comment type="caution">
    <text evidence="1">The sequence shown here is derived from an EMBL/GenBank/DDBJ whole genome shotgun (WGS) entry which is preliminary data.</text>
</comment>
<gene>
    <name evidence="1" type="ORF">QWJ08_21050</name>
</gene>
<keyword evidence="2" id="KW-1185">Reference proteome</keyword>
<reference evidence="1" key="1">
    <citation type="submission" date="2024-05" db="EMBL/GenBank/DDBJ databases">
        <title>Genome Sequences of Four Agar- Degrading Marine Bacteria.</title>
        <authorList>
            <person name="Phillips E.K."/>
            <person name="Shaffer J.C."/>
            <person name="Henson M.W."/>
            <person name="Temperton B."/>
            <person name="Thrash C.J."/>
            <person name="Martin M.O."/>
        </authorList>
    </citation>
    <scope>NUCLEOTIDE SEQUENCE</scope>
    <source>
        <strain evidence="1">EKP203</strain>
    </source>
</reference>
<dbReference type="Proteomes" id="UP001169719">
    <property type="component" value="Unassembled WGS sequence"/>
</dbReference>
<dbReference type="EMBL" id="JAUEOZ010000003">
    <property type="protein sequence ID" value="MDN2483844.1"/>
    <property type="molecule type" value="Genomic_DNA"/>
</dbReference>
<accession>A0ABT7Y7V9</accession>
<evidence type="ECO:0000313" key="2">
    <source>
        <dbReference type="Proteomes" id="UP001169719"/>
    </source>
</evidence>
<proteinExistence type="predicted"/>
<sequence>MSFKKHFSHIDPSKVASSRMTAAEFRQLNQSQLNEPTVTSRVKGSNLKGAVTNQSSVVAPAWHVIYTKEISRLRSQPERLSSDKEYFYQVQLMESIAQAYPELEKLVNASPNGGSRNRFEAARLKFAGLCKGFPDIQVCVARSGFNALFIELKKELSDYRSLKAALKEVSFEQHRCRVSLLEQGSLAVVAYGYDEAWRVFQAYIAGGELPDEVLSRWDEYDWQLLAKR</sequence>
<protein>
    <recommendedName>
        <fullName evidence="3">VRR-NUC domain-containing protein</fullName>
    </recommendedName>
</protein>
<name>A0ABT7Y7V9_9VIBR</name>